<dbReference type="SMART" id="SM00847">
    <property type="entry name" value="HA2"/>
    <property type="match status" value="1"/>
</dbReference>
<dbReference type="PANTHER" id="PTHR18934:SF213">
    <property type="entry name" value="3'-5' RNA HELICASE YTHDC2"/>
    <property type="match status" value="1"/>
</dbReference>
<dbReference type="SUPFAM" id="SSF48403">
    <property type="entry name" value="Ankyrin repeat"/>
    <property type="match status" value="1"/>
</dbReference>
<dbReference type="FunFam" id="1.20.120.1080:FF:000011">
    <property type="entry name" value="DExH-box ATP-dependent RNA helicase DExH6"/>
    <property type="match status" value="1"/>
</dbReference>
<accession>A0AAP0PVU1</accession>
<dbReference type="Pfam" id="PF21010">
    <property type="entry name" value="HA2_C"/>
    <property type="match status" value="1"/>
</dbReference>
<keyword evidence="1" id="KW-0378">Hydrolase</keyword>
<dbReference type="CDD" id="cd18791">
    <property type="entry name" value="SF2_C_RHA"/>
    <property type="match status" value="1"/>
</dbReference>
<feature type="domain" description="Helicase C-terminal" evidence="4">
    <location>
        <begin position="542"/>
        <end position="716"/>
    </location>
</feature>
<dbReference type="CDD" id="cd17917">
    <property type="entry name" value="DEXHc_RHA-like"/>
    <property type="match status" value="1"/>
</dbReference>
<dbReference type="GO" id="GO:0003723">
    <property type="term" value="F:RNA binding"/>
    <property type="evidence" value="ECO:0007669"/>
    <property type="project" value="TreeGrafter"/>
</dbReference>
<evidence type="ECO:0000313" key="5">
    <source>
        <dbReference type="EMBL" id="KAK9156294.1"/>
    </source>
</evidence>
<dbReference type="Gene3D" id="3.40.50.300">
    <property type="entry name" value="P-loop containing nucleotide triphosphate hydrolases"/>
    <property type="match status" value="2"/>
</dbReference>
<name>A0AAP0PVU1_9MAGN</name>
<dbReference type="FunFam" id="3.40.50.300:FF:000860">
    <property type="entry name" value="DExH-box ATP-dependent RNA helicase DExH6"/>
    <property type="match status" value="1"/>
</dbReference>
<evidence type="ECO:0000256" key="1">
    <source>
        <dbReference type="ARBA" id="ARBA00022806"/>
    </source>
</evidence>
<evidence type="ECO:0000313" key="6">
    <source>
        <dbReference type="Proteomes" id="UP001417504"/>
    </source>
</evidence>
<dbReference type="GO" id="GO:0004386">
    <property type="term" value="F:helicase activity"/>
    <property type="evidence" value="ECO:0007669"/>
    <property type="project" value="UniProtKB-KW"/>
</dbReference>
<keyword evidence="1" id="KW-0067">ATP-binding</keyword>
<evidence type="ECO:0000259" key="3">
    <source>
        <dbReference type="PROSITE" id="PS51192"/>
    </source>
</evidence>
<feature type="region of interest" description="Disordered" evidence="2">
    <location>
        <begin position="1120"/>
        <end position="1149"/>
    </location>
</feature>
<dbReference type="Gene3D" id="1.25.40.20">
    <property type="entry name" value="Ankyrin repeat-containing domain"/>
    <property type="match status" value="1"/>
</dbReference>
<dbReference type="SUPFAM" id="SSF52540">
    <property type="entry name" value="P-loop containing nucleoside triphosphate hydrolases"/>
    <property type="match status" value="2"/>
</dbReference>
<dbReference type="Pfam" id="PF00271">
    <property type="entry name" value="Helicase_C"/>
    <property type="match status" value="1"/>
</dbReference>
<dbReference type="InterPro" id="IPR036770">
    <property type="entry name" value="Ankyrin_rpt-contain_sf"/>
</dbReference>
<keyword evidence="1" id="KW-0547">Nucleotide-binding</keyword>
<dbReference type="SMART" id="SM00490">
    <property type="entry name" value="HELICc"/>
    <property type="match status" value="1"/>
</dbReference>
<protein>
    <recommendedName>
        <fullName evidence="7">RNA helicase</fullName>
    </recommendedName>
</protein>
<dbReference type="Gene3D" id="1.20.120.1080">
    <property type="match status" value="1"/>
</dbReference>
<evidence type="ECO:0008006" key="7">
    <source>
        <dbReference type="Google" id="ProtNLM"/>
    </source>
</evidence>
<keyword evidence="6" id="KW-1185">Reference proteome</keyword>
<evidence type="ECO:0000259" key="4">
    <source>
        <dbReference type="PROSITE" id="PS51194"/>
    </source>
</evidence>
<dbReference type="Pfam" id="PF07717">
    <property type="entry name" value="OB_NTP_bind"/>
    <property type="match status" value="1"/>
</dbReference>
<comment type="caution">
    <text evidence="5">The sequence shown here is derived from an EMBL/GenBank/DDBJ whole genome shotgun (WGS) entry which is preliminary data.</text>
</comment>
<dbReference type="InterPro" id="IPR001650">
    <property type="entry name" value="Helicase_C-like"/>
</dbReference>
<feature type="compositionally biased region" description="Acidic residues" evidence="2">
    <location>
        <begin position="998"/>
        <end position="1015"/>
    </location>
</feature>
<sequence length="1230" mass="135639">MTRSGRKKGTQGSAAAAVNEASRIRIHQVLENFRLLPDEVLCRVIRVGVAQRLELFVKLGFDFDHELGFLRDVVGSEKGSVFRVQCRAIRAGIVQRRGDQRCVSVFKKAKKADALKEEKTPCLMFSDETKEVLNDLFSRFPPIDEEQPLTFNHAMGTGKGPKKKDSTFCRPSMDKVGIAKKVESYASKAQDIRQIMENRNKLPIASFKDTITSAVESNQVVLISGETGCGKTTQVFNSLLFLLSVAERIAYERGENVGDNIGYKIRLETKGGKNSSIMFCTNGILLKLLVGSASRTNSGTEKLTLRREFLQMTHIIVDEIHERDRFSDIMLAILRDILVSYPYLRLILMSATIDAERFSEYFGGCPVIRVPGFTYPVKSFYLEDVLSILKSTEAKNLGSSSSSDIVKDFELTEEYKASLDEAIDLALSSEDFELLLELVPSEASSQLCNYQHSLTGVSPLMVLAGKGRVGDVCMLLSLGADCHLRSKDGKTAIEWAEQENQGEIATIIKDHIKTSLSNSDEKEELLDRYLASVNPEHIDVILIERLLRKICTDTNEGAILVFLPGWEDINKIRERLLSSPFFRNSAKFTIISLHSMVPSDEQRKVFRRPPPGSRKIILSTNIAETSVTIDDVIYVIDSGRMKEKNYDPYNNVSTLQSSWISKASAKQREGRAGRCQPGICYHLYSRSRAASLSEFQVPEIKRMPIEELCLQVKLLDPNCKIVDFLQKTLDPPVSETIRNAVVVLQEIGALTLDEKLTALGAKLGSLPVHPSTGKMLLFAILMNCLDPALTLACASDYRDPFILPIAPDERKRAVDAKAELASLCGGLSDHLIVVVAFDFWRRANAKGQGKKFCSQYYISSSTMDMLSKLRQQLQNDLMNAGFFEGNTSSCSLNAQDPGILHAVLLAGCYPMVGKFLTHKNRKCPFVETVSGAKVRLHPSSSNFKLSSNTFKGTPIVICDEITRGDNGMYIRNCTIVGPYPLLLLATDMVVAPAKSSDEGSDEDGYASGSNEDEMLMESTSSGNRGERIMSSPDNTVSVVVDRWLTFESTALDVAQIYCLRERLLAALVFKVENPRTVLPPALGASVFAIACILSYDGLSGVSQPIKPVDSLTSMIKATGINNATPGQQHQSQNSINQRGKGPSHSNISGPLRSLLNENSYLHNNIPGIKFSSTHHNYSSGCNVVPVDVPMGADSSQKSQMNHLASSGNVSGAQKKRRSSKRKRGVPQCLT</sequence>
<dbReference type="AlphaFoldDB" id="A0AAP0PVU1"/>
<proteinExistence type="predicted"/>
<gene>
    <name evidence="5" type="ORF">Sjap_003774</name>
</gene>
<dbReference type="InterPro" id="IPR014001">
    <property type="entry name" value="Helicase_ATP-bd"/>
</dbReference>
<reference evidence="5 6" key="1">
    <citation type="submission" date="2024-01" db="EMBL/GenBank/DDBJ databases">
        <title>Genome assemblies of Stephania.</title>
        <authorList>
            <person name="Yang L."/>
        </authorList>
    </citation>
    <scope>NUCLEOTIDE SEQUENCE [LARGE SCALE GENOMIC DNA]</scope>
    <source>
        <strain evidence="5">QJT</strain>
        <tissue evidence="5">Leaf</tissue>
    </source>
</reference>
<feature type="compositionally biased region" description="Basic residues" evidence="2">
    <location>
        <begin position="1213"/>
        <end position="1224"/>
    </location>
</feature>
<dbReference type="InterPro" id="IPR011709">
    <property type="entry name" value="DEAD-box_helicase_OB_fold"/>
</dbReference>
<keyword evidence="1" id="KW-0347">Helicase</keyword>
<feature type="compositionally biased region" description="Polar residues" evidence="2">
    <location>
        <begin position="1193"/>
        <end position="1211"/>
    </location>
</feature>
<feature type="region of interest" description="Disordered" evidence="2">
    <location>
        <begin position="994"/>
        <end position="1031"/>
    </location>
</feature>
<evidence type="ECO:0000256" key="2">
    <source>
        <dbReference type="SAM" id="MobiDB-lite"/>
    </source>
</evidence>
<dbReference type="PROSITE" id="PS51194">
    <property type="entry name" value="HELICASE_CTER"/>
    <property type="match status" value="1"/>
</dbReference>
<dbReference type="PANTHER" id="PTHR18934">
    <property type="entry name" value="ATP-DEPENDENT RNA HELICASE"/>
    <property type="match status" value="1"/>
</dbReference>
<organism evidence="5 6">
    <name type="scientific">Stephania japonica</name>
    <dbReference type="NCBI Taxonomy" id="461633"/>
    <lineage>
        <taxon>Eukaryota</taxon>
        <taxon>Viridiplantae</taxon>
        <taxon>Streptophyta</taxon>
        <taxon>Embryophyta</taxon>
        <taxon>Tracheophyta</taxon>
        <taxon>Spermatophyta</taxon>
        <taxon>Magnoliopsida</taxon>
        <taxon>Ranunculales</taxon>
        <taxon>Menispermaceae</taxon>
        <taxon>Menispermoideae</taxon>
        <taxon>Cissampelideae</taxon>
        <taxon>Stephania</taxon>
    </lineage>
</organism>
<feature type="compositionally biased region" description="Polar residues" evidence="2">
    <location>
        <begin position="1120"/>
        <end position="1148"/>
    </location>
</feature>
<dbReference type="InterPro" id="IPR027417">
    <property type="entry name" value="P-loop_NTPase"/>
</dbReference>
<dbReference type="PROSITE" id="PS51192">
    <property type="entry name" value="HELICASE_ATP_BIND_1"/>
    <property type="match status" value="1"/>
</dbReference>
<dbReference type="SMART" id="SM00487">
    <property type="entry name" value="DEXDc"/>
    <property type="match status" value="1"/>
</dbReference>
<dbReference type="EMBL" id="JBBNAE010000001">
    <property type="protein sequence ID" value="KAK9156294.1"/>
    <property type="molecule type" value="Genomic_DNA"/>
</dbReference>
<feature type="domain" description="Helicase ATP-binding" evidence="3">
    <location>
        <begin position="212"/>
        <end position="371"/>
    </location>
</feature>
<dbReference type="InterPro" id="IPR007502">
    <property type="entry name" value="Helicase-assoc_dom"/>
</dbReference>
<dbReference type="Proteomes" id="UP001417504">
    <property type="component" value="Unassembled WGS sequence"/>
</dbReference>
<feature type="region of interest" description="Disordered" evidence="2">
    <location>
        <begin position="1188"/>
        <end position="1230"/>
    </location>
</feature>